<feature type="transmembrane region" description="Helical" evidence="9">
    <location>
        <begin position="283"/>
        <end position="301"/>
    </location>
</feature>
<organism evidence="11 12">
    <name type="scientific">Tribolium castaneum</name>
    <name type="common">Red flour beetle</name>
    <dbReference type="NCBI Taxonomy" id="7070"/>
    <lineage>
        <taxon>Eukaryota</taxon>
        <taxon>Metazoa</taxon>
        <taxon>Ecdysozoa</taxon>
        <taxon>Arthropoda</taxon>
        <taxon>Hexapoda</taxon>
        <taxon>Insecta</taxon>
        <taxon>Pterygota</taxon>
        <taxon>Neoptera</taxon>
        <taxon>Endopterygota</taxon>
        <taxon>Coleoptera</taxon>
        <taxon>Polyphaga</taxon>
        <taxon>Cucujiformia</taxon>
        <taxon>Tenebrionidae</taxon>
        <taxon>Tenebrionidae incertae sedis</taxon>
        <taxon>Tribolium</taxon>
    </lineage>
</organism>
<feature type="transmembrane region" description="Helical" evidence="9">
    <location>
        <begin position="408"/>
        <end position="430"/>
    </location>
</feature>
<feature type="domain" description="Major facilitator superfamily (MFS) profile" evidence="10">
    <location>
        <begin position="11"/>
        <end position="434"/>
    </location>
</feature>
<keyword evidence="4" id="KW-0762">Sugar transport</keyword>
<feature type="transmembrane region" description="Helical" evidence="9">
    <location>
        <begin position="342"/>
        <end position="367"/>
    </location>
</feature>
<dbReference type="InterPro" id="IPR036259">
    <property type="entry name" value="MFS_trans_sf"/>
</dbReference>
<keyword evidence="7 9" id="KW-0472">Membrane</keyword>
<keyword evidence="3" id="KW-1003">Cell membrane</keyword>
<feature type="transmembrane region" description="Helical" evidence="9">
    <location>
        <begin position="137"/>
        <end position="156"/>
    </location>
</feature>
<dbReference type="OMA" id="NIMYEAL"/>
<feature type="transmembrane region" description="Helical" evidence="9">
    <location>
        <begin position="308"/>
        <end position="330"/>
    </location>
</feature>
<evidence type="ECO:0000256" key="1">
    <source>
        <dbReference type="ARBA" id="ARBA00004651"/>
    </source>
</evidence>
<gene>
    <name evidence="11" type="primary">AUGUSTUS-3.0.2_12290</name>
    <name evidence="11" type="ORF">TcasGA2_TC012290</name>
</gene>
<proteinExistence type="predicted"/>
<dbReference type="AlphaFoldDB" id="D6X0L7"/>
<dbReference type="InterPro" id="IPR020846">
    <property type="entry name" value="MFS_dom"/>
</dbReference>
<dbReference type="InParanoid" id="D6X0L7"/>
<reference evidence="11 12" key="2">
    <citation type="journal article" date="2010" name="Nucleic Acids Res.">
        <title>BeetleBase in 2010: revisions to provide comprehensive genomic information for Tribolium castaneum.</title>
        <authorList>
            <person name="Kim H.S."/>
            <person name="Murphy T."/>
            <person name="Xia J."/>
            <person name="Caragea D."/>
            <person name="Park Y."/>
            <person name="Beeman R.W."/>
            <person name="Lorenzen M.D."/>
            <person name="Butcher S."/>
            <person name="Manak J.R."/>
            <person name="Brown S.J."/>
        </authorList>
    </citation>
    <scope>GENOME REANNOTATION</scope>
    <source>
        <strain evidence="11 12">Georgia GA2</strain>
    </source>
</reference>
<dbReference type="InterPro" id="IPR003663">
    <property type="entry name" value="Sugar/inositol_transpt"/>
</dbReference>
<comment type="subcellular location">
    <subcellularLocation>
        <location evidence="1">Cell membrane</location>
        <topology evidence="1">Multi-pass membrane protein</topology>
    </subcellularLocation>
</comment>
<keyword evidence="2" id="KW-0813">Transport</keyword>
<dbReference type="GO" id="GO:0055085">
    <property type="term" value="P:transmembrane transport"/>
    <property type="evidence" value="ECO:0000318"/>
    <property type="project" value="GO_Central"/>
</dbReference>
<dbReference type="InterPro" id="IPR005828">
    <property type="entry name" value="MFS_sugar_transport-like"/>
</dbReference>
<dbReference type="KEGG" id="tca:661478"/>
<reference evidence="11 12" key="1">
    <citation type="journal article" date="2008" name="Nature">
        <title>The genome of the model beetle and pest Tribolium castaneum.</title>
        <authorList>
            <consortium name="Tribolium Genome Sequencing Consortium"/>
            <person name="Richards S."/>
            <person name="Gibbs R.A."/>
            <person name="Weinstock G.M."/>
            <person name="Brown S.J."/>
            <person name="Denell R."/>
            <person name="Beeman R.W."/>
            <person name="Gibbs R."/>
            <person name="Beeman R.W."/>
            <person name="Brown S.J."/>
            <person name="Bucher G."/>
            <person name="Friedrich M."/>
            <person name="Grimmelikhuijzen C.J."/>
            <person name="Klingler M."/>
            <person name="Lorenzen M."/>
            <person name="Richards S."/>
            <person name="Roth S."/>
            <person name="Schroder R."/>
            <person name="Tautz D."/>
            <person name="Zdobnov E.M."/>
            <person name="Muzny D."/>
            <person name="Gibbs R.A."/>
            <person name="Weinstock G.M."/>
            <person name="Attaway T."/>
            <person name="Bell S."/>
            <person name="Buhay C.J."/>
            <person name="Chandrabose M.N."/>
            <person name="Chavez D."/>
            <person name="Clerk-Blankenburg K.P."/>
            <person name="Cree A."/>
            <person name="Dao M."/>
            <person name="Davis C."/>
            <person name="Chacko J."/>
            <person name="Dinh H."/>
            <person name="Dugan-Rocha S."/>
            <person name="Fowler G."/>
            <person name="Garner T.T."/>
            <person name="Garnes J."/>
            <person name="Gnirke A."/>
            <person name="Hawes A."/>
            <person name="Hernandez J."/>
            <person name="Hines S."/>
            <person name="Holder M."/>
            <person name="Hume J."/>
            <person name="Jhangiani S.N."/>
            <person name="Joshi V."/>
            <person name="Khan Z.M."/>
            <person name="Jackson L."/>
            <person name="Kovar C."/>
            <person name="Kowis A."/>
            <person name="Lee S."/>
            <person name="Lewis L.R."/>
            <person name="Margolis J."/>
            <person name="Morgan M."/>
            <person name="Nazareth L.V."/>
            <person name="Nguyen N."/>
            <person name="Okwuonu G."/>
            <person name="Parker D."/>
            <person name="Richards S."/>
            <person name="Ruiz S.J."/>
            <person name="Santibanez J."/>
            <person name="Savard J."/>
            <person name="Scherer S.E."/>
            <person name="Schneider B."/>
            <person name="Sodergren E."/>
            <person name="Tautz D."/>
            <person name="Vattahil S."/>
            <person name="Villasana D."/>
            <person name="White C.S."/>
            <person name="Wright R."/>
            <person name="Park Y."/>
            <person name="Beeman R.W."/>
            <person name="Lord J."/>
            <person name="Oppert B."/>
            <person name="Lorenzen M."/>
            <person name="Brown S."/>
            <person name="Wang L."/>
            <person name="Savard J."/>
            <person name="Tautz D."/>
            <person name="Richards S."/>
            <person name="Weinstock G."/>
            <person name="Gibbs R.A."/>
            <person name="Liu Y."/>
            <person name="Worley K."/>
            <person name="Weinstock G."/>
            <person name="Elsik C.G."/>
            <person name="Reese J.T."/>
            <person name="Elhaik E."/>
            <person name="Landan G."/>
            <person name="Graur D."/>
            <person name="Arensburger P."/>
            <person name="Atkinson P."/>
            <person name="Beeman R.W."/>
            <person name="Beidler J."/>
            <person name="Brown S.J."/>
            <person name="Demuth J.P."/>
            <person name="Drury D.W."/>
            <person name="Du Y.Z."/>
            <person name="Fujiwara H."/>
            <person name="Lorenzen M."/>
            <person name="Maselli V."/>
            <person name="Osanai M."/>
            <person name="Park Y."/>
            <person name="Robertson H.M."/>
            <person name="Tu Z."/>
            <person name="Wang J.J."/>
            <person name="Wang S."/>
            <person name="Richards S."/>
            <person name="Song H."/>
            <person name="Zhang L."/>
            <person name="Sodergren E."/>
            <person name="Werner D."/>
            <person name="Stanke M."/>
            <person name="Morgenstern B."/>
            <person name="Solovyev V."/>
            <person name="Kosarev P."/>
            <person name="Brown G."/>
            <person name="Chen H.C."/>
            <person name="Ermolaeva O."/>
            <person name="Hlavina W."/>
            <person name="Kapustin Y."/>
            <person name="Kiryutin B."/>
            <person name="Kitts P."/>
            <person name="Maglott D."/>
            <person name="Pruitt K."/>
            <person name="Sapojnikov V."/>
            <person name="Souvorov A."/>
            <person name="Mackey A.J."/>
            <person name="Waterhouse R.M."/>
            <person name="Wyder S."/>
            <person name="Zdobnov E.M."/>
            <person name="Zdobnov E.M."/>
            <person name="Wyder S."/>
            <person name="Kriventseva E.V."/>
            <person name="Kadowaki T."/>
            <person name="Bork P."/>
            <person name="Aranda M."/>
            <person name="Bao R."/>
            <person name="Beermann A."/>
            <person name="Berns N."/>
            <person name="Bolognesi R."/>
            <person name="Bonneton F."/>
            <person name="Bopp D."/>
            <person name="Brown S.J."/>
            <person name="Bucher G."/>
            <person name="Butts T."/>
            <person name="Chaumot A."/>
            <person name="Denell R.E."/>
            <person name="Ferrier D.E."/>
            <person name="Friedrich M."/>
            <person name="Gordon C.M."/>
            <person name="Jindra M."/>
            <person name="Klingler M."/>
            <person name="Lan Q."/>
            <person name="Lattorff H.M."/>
            <person name="Laudet V."/>
            <person name="von Levetsow C."/>
            <person name="Liu Z."/>
            <person name="Lutz R."/>
            <person name="Lynch J.A."/>
            <person name="da Fonseca R.N."/>
            <person name="Posnien N."/>
            <person name="Reuter R."/>
            <person name="Roth S."/>
            <person name="Savard J."/>
            <person name="Schinko J.B."/>
            <person name="Schmitt C."/>
            <person name="Schoppmeier M."/>
            <person name="Schroder R."/>
            <person name="Shippy T.D."/>
            <person name="Simonnet F."/>
            <person name="Marques-Souza H."/>
            <person name="Tautz D."/>
            <person name="Tomoyasu Y."/>
            <person name="Trauner J."/>
            <person name="Van der Zee M."/>
            <person name="Vervoort M."/>
            <person name="Wittkopp N."/>
            <person name="Wimmer E.A."/>
            <person name="Yang X."/>
            <person name="Jones A.K."/>
            <person name="Sattelle D.B."/>
            <person name="Ebert P.R."/>
            <person name="Nelson D."/>
            <person name="Scott J.G."/>
            <person name="Beeman R.W."/>
            <person name="Muthukrishnan S."/>
            <person name="Kramer K.J."/>
            <person name="Arakane Y."/>
            <person name="Beeman R.W."/>
            <person name="Zhu Q."/>
            <person name="Hogenkamp D."/>
            <person name="Dixit R."/>
            <person name="Oppert B."/>
            <person name="Jiang H."/>
            <person name="Zou Z."/>
            <person name="Marshall J."/>
            <person name="Elpidina E."/>
            <person name="Vinokurov K."/>
            <person name="Oppert C."/>
            <person name="Zou Z."/>
            <person name="Evans J."/>
            <person name="Lu Z."/>
            <person name="Zhao P."/>
            <person name="Sumathipala N."/>
            <person name="Altincicek B."/>
            <person name="Vilcinskas A."/>
            <person name="Williams M."/>
            <person name="Hultmark D."/>
            <person name="Hetru C."/>
            <person name="Jiang H."/>
            <person name="Grimmelikhuijzen C.J."/>
            <person name="Hauser F."/>
            <person name="Cazzamali G."/>
            <person name="Williamson M."/>
            <person name="Park Y."/>
            <person name="Li B."/>
            <person name="Tanaka Y."/>
            <person name="Predel R."/>
            <person name="Neupert S."/>
            <person name="Schachtner J."/>
            <person name="Verleyen P."/>
            <person name="Raible F."/>
            <person name="Bork P."/>
            <person name="Friedrich M."/>
            <person name="Walden K.K."/>
            <person name="Robertson H.M."/>
            <person name="Angeli S."/>
            <person name="Foret S."/>
            <person name="Bucher G."/>
            <person name="Schuetz S."/>
            <person name="Maleszka R."/>
            <person name="Wimmer E.A."/>
            <person name="Beeman R.W."/>
            <person name="Lorenzen M."/>
            <person name="Tomoyasu Y."/>
            <person name="Miller S.C."/>
            <person name="Grossmann D."/>
            <person name="Bucher G."/>
        </authorList>
    </citation>
    <scope>NUCLEOTIDE SEQUENCE [LARGE SCALE GENOMIC DNA]</scope>
    <source>
        <strain evidence="11 12">Georgia GA2</strain>
    </source>
</reference>
<feature type="transmembrane region" description="Helical" evidence="9">
    <location>
        <begin position="379"/>
        <end position="402"/>
    </location>
</feature>
<dbReference type="Pfam" id="PF00083">
    <property type="entry name" value="Sugar_tr"/>
    <property type="match status" value="1"/>
</dbReference>
<evidence type="ECO:0000313" key="11">
    <source>
        <dbReference type="EMBL" id="EFA10111.2"/>
    </source>
</evidence>
<sequence length="465" mass="51532">MFTGITLQIISALIATLSAFVDGMHFAWTAPIVPVLRRPESPIKITPNDVTLLETIYLSGGVVGLPITIFLVNKIGRKKSILTASAINLIAWIIIGTADQVQYLYLARFLGGLEANVNYVSTPMYLAEIAEEKFRGVLSGSLYVMVTFGMLTIYSVAPFLPFYVPSVVAGVLLVTQLVTFGILPESPYYLMKQGQEEKAKAALLKLRGNLDKLETISSAVRQQQRERGRLRELFSVSNNRRAFTIVLYLTAAQHFSGITPILMNLHTILVDTDSTFFNYNMTAILFVAVMLITSIVTSFFLDKLGRKFLLIISSIVCGSCLLIMAVYFHLKTLGKVDSSAFGWIPLVAVMTYAAGFRSGIGLVPIVLASELFSMNVKALGMSLSDGMYVTFGFICIEIYQSIVHYCGYYVPFYIFTIVAFVTAVFAFFVIPETKGKSLEEIQILLKKRKPTHTNDKYENCDLVIA</sequence>
<dbReference type="InterPro" id="IPR050549">
    <property type="entry name" value="MFS_Trehalose_Transporter"/>
</dbReference>
<evidence type="ECO:0000256" key="8">
    <source>
        <dbReference type="ARBA" id="ARBA00023180"/>
    </source>
</evidence>
<dbReference type="OrthoDB" id="6133115at2759"/>
<dbReference type="HOGENOM" id="CLU_001265_30_5_1"/>
<dbReference type="InterPro" id="IPR005829">
    <property type="entry name" value="Sugar_transporter_CS"/>
</dbReference>
<name>D6X0L7_TRICA</name>
<dbReference type="GO" id="GO:0016020">
    <property type="term" value="C:membrane"/>
    <property type="evidence" value="ECO:0000318"/>
    <property type="project" value="GO_Central"/>
</dbReference>
<dbReference type="PROSITE" id="PS00216">
    <property type="entry name" value="SUGAR_TRANSPORT_1"/>
    <property type="match status" value="1"/>
</dbReference>
<evidence type="ECO:0000256" key="4">
    <source>
        <dbReference type="ARBA" id="ARBA00022597"/>
    </source>
</evidence>
<evidence type="ECO:0000256" key="2">
    <source>
        <dbReference type="ARBA" id="ARBA00022448"/>
    </source>
</evidence>
<dbReference type="FunFam" id="1.20.1250.20:FF:000218">
    <property type="entry name" value="facilitated trehalose transporter Tret1"/>
    <property type="match status" value="1"/>
</dbReference>
<evidence type="ECO:0000256" key="9">
    <source>
        <dbReference type="SAM" id="Phobius"/>
    </source>
</evidence>
<feature type="transmembrane region" description="Helical" evidence="9">
    <location>
        <begin position="53"/>
        <end position="73"/>
    </location>
</feature>
<dbReference type="eggNOG" id="KOG0254">
    <property type="taxonomic scope" value="Eukaryota"/>
</dbReference>
<dbReference type="Gene3D" id="1.20.1250.20">
    <property type="entry name" value="MFS general substrate transporter like domains"/>
    <property type="match status" value="1"/>
</dbReference>
<dbReference type="PROSITE" id="PS50850">
    <property type="entry name" value="MFS"/>
    <property type="match status" value="1"/>
</dbReference>
<evidence type="ECO:0000256" key="7">
    <source>
        <dbReference type="ARBA" id="ARBA00023136"/>
    </source>
</evidence>
<protein>
    <submittedName>
        <fullName evidence="11">Facilitated trehalose transporter Tret1-2 homolog-like Protein</fullName>
    </submittedName>
</protein>
<dbReference type="PRINTS" id="PR00171">
    <property type="entry name" value="SUGRTRNSPORT"/>
</dbReference>
<dbReference type="EMBL" id="KQ971371">
    <property type="protein sequence ID" value="EFA10111.2"/>
    <property type="molecule type" value="Genomic_DNA"/>
</dbReference>
<feature type="transmembrane region" description="Helical" evidence="9">
    <location>
        <begin position="162"/>
        <end position="183"/>
    </location>
</feature>
<keyword evidence="8" id="KW-0325">Glycoprotein</keyword>
<dbReference type="GO" id="GO:0022857">
    <property type="term" value="F:transmembrane transporter activity"/>
    <property type="evidence" value="ECO:0000318"/>
    <property type="project" value="GO_Central"/>
</dbReference>
<evidence type="ECO:0000256" key="5">
    <source>
        <dbReference type="ARBA" id="ARBA00022692"/>
    </source>
</evidence>
<keyword evidence="12" id="KW-1185">Reference proteome</keyword>
<evidence type="ECO:0000256" key="3">
    <source>
        <dbReference type="ARBA" id="ARBA00022475"/>
    </source>
</evidence>
<evidence type="ECO:0000256" key="6">
    <source>
        <dbReference type="ARBA" id="ARBA00022989"/>
    </source>
</evidence>
<dbReference type="PANTHER" id="PTHR48021:SF46">
    <property type="entry name" value="MAJOR FACILITATOR SUPERFAMILY (MFS) PROFILE DOMAIN-CONTAINING PROTEIN"/>
    <property type="match status" value="1"/>
</dbReference>
<dbReference type="GO" id="GO:0005886">
    <property type="term" value="C:plasma membrane"/>
    <property type="evidence" value="ECO:0007669"/>
    <property type="project" value="UniProtKB-SubCell"/>
</dbReference>
<keyword evidence="5 9" id="KW-0812">Transmembrane</keyword>
<feature type="transmembrane region" description="Helical" evidence="9">
    <location>
        <begin position="242"/>
        <end position="263"/>
    </location>
</feature>
<dbReference type="SUPFAM" id="SSF103473">
    <property type="entry name" value="MFS general substrate transporter"/>
    <property type="match status" value="1"/>
</dbReference>
<keyword evidence="6 9" id="KW-1133">Transmembrane helix</keyword>
<evidence type="ECO:0000259" key="10">
    <source>
        <dbReference type="PROSITE" id="PS50850"/>
    </source>
</evidence>
<dbReference type="PANTHER" id="PTHR48021">
    <property type="match status" value="1"/>
</dbReference>
<accession>D6X0L7</accession>
<evidence type="ECO:0000313" key="12">
    <source>
        <dbReference type="Proteomes" id="UP000007266"/>
    </source>
</evidence>
<dbReference type="Proteomes" id="UP000007266">
    <property type="component" value="Linkage group 9"/>
</dbReference>